<dbReference type="Proteomes" id="UP000478052">
    <property type="component" value="Unassembled WGS sequence"/>
</dbReference>
<evidence type="ECO:0000313" key="6">
    <source>
        <dbReference type="Proteomes" id="UP000478052"/>
    </source>
</evidence>
<evidence type="ECO:0000256" key="3">
    <source>
        <dbReference type="ARBA" id="ARBA00022833"/>
    </source>
</evidence>
<proteinExistence type="predicted"/>
<accession>A0A6G0ZIV5</accession>
<keyword evidence="3" id="KW-0862">Zinc</keyword>
<feature type="domain" description="FLYWCH-type" evidence="4">
    <location>
        <begin position="5"/>
        <end position="64"/>
    </location>
</feature>
<evidence type="ECO:0000259" key="4">
    <source>
        <dbReference type="Pfam" id="PF04500"/>
    </source>
</evidence>
<comment type="caution">
    <text evidence="5">The sequence shown here is derived from an EMBL/GenBank/DDBJ whole genome shotgun (WGS) entry which is preliminary data.</text>
</comment>
<protein>
    <submittedName>
        <fullName evidence="5">FLYWCH-type domain-containing protein</fullName>
    </submittedName>
</protein>
<dbReference type="Gene3D" id="2.20.25.240">
    <property type="match status" value="1"/>
</dbReference>
<keyword evidence="2" id="KW-0863">Zinc-finger</keyword>
<dbReference type="InterPro" id="IPR007588">
    <property type="entry name" value="Znf_FLYWCH"/>
</dbReference>
<evidence type="ECO:0000256" key="1">
    <source>
        <dbReference type="ARBA" id="ARBA00022723"/>
    </source>
</evidence>
<keyword evidence="1" id="KW-0479">Metal-binding</keyword>
<dbReference type="EMBL" id="VUJU01000423">
    <property type="protein sequence ID" value="KAF0770505.1"/>
    <property type="molecule type" value="Genomic_DNA"/>
</dbReference>
<dbReference type="Pfam" id="PF04500">
    <property type="entry name" value="FLYWCH"/>
    <property type="match status" value="1"/>
</dbReference>
<sequence length="117" mass="13209">MPKLIESTKERDVLMNNGYMYLFDALRSDGKLCFWRFRNKNECKARVHTTVDDIEIIKSIKEHTNITHDSEAPKIEGNIVVNRIKRCAAETAESASNVINEFLAGLSEAAKVGVIII</sequence>
<evidence type="ECO:0000313" key="5">
    <source>
        <dbReference type="EMBL" id="KAF0770505.1"/>
    </source>
</evidence>
<gene>
    <name evidence="5" type="ORF">FWK35_00012319</name>
</gene>
<dbReference type="GO" id="GO:0008270">
    <property type="term" value="F:zinc ion binding"/>
    <property type="evidence" value="ECO:0007669"/>
    <property type="project" value="UniProtKB-KW"/>
</dbReference>
<evidence type="ECO:0000256" key="2">
    <source>
        <dbReference type="ARBA" id="ARBA00022771"/>
    </source>
</evidence>
<name>A0A6G0ZIV5_APHCR</name>
<keyword evidence="6" id="KW-1185">Reference proteome</keyword>
<dbReference type="OrthoDB" id="5806173at2759"/>
<reference evidence="5 6" key="1">
    <citation type="submission" date="2019-08" db="EMBL/GenBank/DDBJ databases">
        <title>Whole genome of Aphis craccivora.</title>
        <authorList>
            <person name="Voronova N.V."/>
            <person name="Shulinski R.S."/>
            <person name="Bandarenka Y.V."/>
            <person name="Zhorov D.G."/>
            <person name="Warner D."/>
        </authorList>
    </citation>
    <scope>NUCLEOTIDE SEQUENCE [LARGE SCALE GENOMIC DNA]</scope>
    <source>
        <strain evidence="5">180601</strain>
        <tissue evidence="5">Whole Body</tissue>
    </source>
</reference>
<organism evidence="5 6">
    <name type="scientific">Aphis craccivora</name>
    <name type="common">Cowpea aphid</name>
    <dbReference type="NCBI Taxonomy" id="307492"/>
    <lineage>
        <taxon>Eukaryota</taxon>
        <taxon>Metazoa</taxon>
        <taxon>Ecdysozoa</taxon>
        <taxon>Arthropoda</taxon>
        <taxon>Hexapoda</taxon>
        <taxon>Insecta</taxon>
        <taxon>Pterygota</taxon>
        <taxon>Neoptera</taxon>
        <taxon>Paraneoptera</taxon>
        <taxon>Hemiptera</taxon>
        <taxon>Sternorrhyncha</taxon>
        <taxon>Aphidomorpha</taxon>
        <taxon>Aphidoidea</taxon>
        <taxon>Aphididae</taxon>
        <taxon>Aphidini</taxon>
        <taxon>Aphis</taxon>
        <taxon>Aphis</taxon>
    </lineage>
</organism>
<dbReference type="AlphaFoldDB" id="A0A6G0ZIV5"/>